<keyword evidence="3" id="KW-1185">Reference proteome</keyword>
<dbReference type="SUPFAM" id="SSF50370">
    <property type="entry name" value="Ricin B-like lectins"/>
    <property type="match status" value="1"/>
</dbReference>
<evidence type="ECO:0000256" key="1">
    <source>
        <dbReference type="SAM" id="SignalP"/>
    </source>
</evidence>
<dbReference type="InterPro" id="IPR035992">
    <property type="entry name" value="Ricin_B-like_lectins"/>
</dbReference>
<dbReference type="AlphaFoldDB" id="A0A8H7CWJ8"/>
<evidence type="ECO:0000313" key="3">
    <source>
        <dbReference type="Proteomes" id="UP000623467"/>
    </source>
</evidence>
<proteinExistence type="predicted"/>
<organism evidence="2 3">
    <name type="scientific">Mycena sanguinolenta</name>
    <dbReference type="NCBI Taxonomy" id="230812"/>
    <lineage>
        <taxon>Eukaryota</taxon>
        <taxon>Fungi</taxon>
        <taxon>Dikarya</taxon>
        <taxon>Basidiomycota</taxon>
        <taxon>Agaricomycotina</taxon>
        <taxon>Agaricomycetes</taxon>
        <taxon>Agaricomycetidae</taxon>
        <taxon>Agaricales</taxon>
        <taxon>Marasmiineae</taxon>
        <taxon>Mycenaceae</taxon>
        <taxon>Mycena</taxon>
    </lineage>
</organism>
<dbReference type="OrthoDB" id="3048202at2759"/>
<dbReference type="Proteomes" id="UP000623467">
    <property type="component" value="Unassembled WGS sequence"/>
</dbReference>
<name>A0A8H7CWJ8_9AGAR</name>
<sequence length="184" mass="20251">MFSKLPAFGLGALAVVRAAPALSFQTPLLSCSVNLDASVAPVKSFNTIEPGKYMIYNAWIYGANNPLRAYNPEELVFSDFEDPGKFGQWWIAPSENPGADEYTFTNVGLGTHASIEQDFYQGIITTQGQGDSFAIEPADDGTFTIRAPNKDQVWTAVAEGQVLVYLQSQQDGDEQRWRLVPVYD</sequence>
<dbReference type="EMBL" id="JACAZH010000014">
    <property type="protein sequence ID" value="KAF7350832.1"/>
    <property type="molecule type" value="Genomic_DNA"/>
</dbReference>
<feature type="signal peptide" evidence="1">
    <location>
        <begin position="1"/>
        <end position="18"/>
    </location>
</feature>
<protein>
    <recommendedName>
        <fullName evidence="4">Ricin B lectin domain-containing protein</fullName>
    </recommendedName>
</protein>
<accession>A0A8H7CWJ8</accession>
<gene>
    <name evidence="2" type="ORF">MSAN_01645100</name>
</gene>
<feature type="chain" id="PRO_5034906541" description="Ricin B lectin domain-containing protein" evidence="1">
    <location>
        <begin position="19"/>
        <end position="184"/>
    </location>
</feature>
<dbReference type="CDD" id="cd23714">
    <property type="entry name" value="beta-trefoil_Ricin_MtaL"/>
    <property type="match status" value="1"/>
</dbReference>
<dbReference type="Gene3D" id="2.80.10.50">
    <property type="match status" value="1"/>
</dbReference>
<keyword evidence="1" id="KW-0732">Signal</keyword>
<comment type="caution">
    <text evidence="2">The sequence shown here is derived from an EMBL/GenBank/DDBJ whole genome shotgun (WGS) entry which is preliminary data.</text>
</comment>
<reference evidence="2" key="1">
    <citation type="submission" date="2020-05" db="EMBL/GenBank/DDBJ databases">
        <title>Mycena genomes resolve the evolution of fungal bioluminescence.</title>
        <authorList>
            <person name="Tsai I.J."/>
        </authorList>
    </citation>
    <scope>NUCLEOTIDE SEQUENCE</scope>
    <source>
        <strain evidence="2">160909Yilan</strain>
    </source>
</reference>
<evidence type="ECO:0008006" key="4">
    <source>
        <dbReference type="Google" id="ProtNLM"/>
    </source>
</evidence>
<evidence type="ECO:0000313" key="2">
    <source>
        <dbReference type="EMBL" id="KAF7350832.1"/>
    </source>
</evidence>